<feature type="transmembrane region" description="Helical" evidence="2">
    <location>
        <begin position="82"/>
        <end position="105"/>
    </location>
</feature>
<gene>
    <name evidence="3" type="ORF">K469DRAFT_750395</name>
</gene>
<feature type="region of interest" description="Disordered" evidence="1">
    <location>
        <begin position="1"/>
        <end position="48"/>
    </location>
</feature>
<keyword evidence="2" id="KW-0812">Transmembrane</keyword>
<dbReference type="Pfam" id="PF11374">
    <property type="entry name" value="DUF3176"/>
    <property type="match status" value="1"/>
</dbReference>
<feature type="compositionally biased region" description="Low complexity" evidence="1">
    <location>
        <begin position="8"/>
        <end position="20"/>
    </location>
</feature>
<keyword evidence="4" id="KW-1185">Reference proteome</keyword>
<sequence>MPSPRPSSPSVSLLSQSHVSRVSDTHDPDIELEHEPSTVPGAVLRPTEDQINDNAENYRSSSPLPPPPPSPNLWKRLRKWGWLWECLCWVLVIGALATMVTVLATAQNQPMTAWRDRHFNVSINAIVAVLSALLKGTSMFIVAEAIGQTKWRWFEKGRMLRDFERIDSASRGPWGSAKMLSWIRGPKLALFGAFISVVALAVDPFTQNIIATRSCQTLSTNQIALIPTADAYNTIAGIQIGMEPGQFTLWGKFRYGLDAAMKASVYSGLYGSATTVINASTIHAYCPGINCTFPRYTTLGVCHKCADISSSIKTICDRSLPSAEENISHPPCNWSLPTGQLLQSYADDNTYYKLMNNILADFSMDFITANSTLSTLILPNVPGTFTNVTILANATSNPNCTIDDDCDDSVGVVTMDFRTIAAECSLFPCARTYTASVVNGSVVEAEVKRSFAESDWADRTSEASYPVDVEINPHENCTGRDRGPCTYSAGTQFVMAAGNFFWHFWNGTIDRVLGGISDSMTAAIRLTGRVLDYNSGYGGGQGPVTGQVLLADTCISVRWGWIALPAAVTLLSLLLLILTLVLGGATGDQLAWKSSSLPVLFHGLSTAGLASKGELLTATEMEKEANGLRVKLTDKRNGTLRLEPWQSVDDDP</sequence>
<keyword evidence="2" id="KW-1133">Transmembrane helix</keyword>
<feature type="transmembrane region" description="Helical" evidence="2">
    <location>
        <begin position="188"/>
        <end position="206"/>
    </location>
</feature>
<dbReference type="PANTHER" id="PTHR35394">
    <property type="entry name" value="DUF3176 DOMAIN-CONTAINING PROTEIN"/>
    <property type="match status" value="1"/>
</dbReference>
<evidence type="ECO:0000256" key="1">
    <source>
        <dbReference type="SAM" id="MobiDB-lite"/>
    </source>
</evidence>
<dbReference type="Proteomes" id="UP000800200">
    <property type="component" value="Unassembled WGS sequence"/>
</dbReference>
<evidence type="ECO:0000256" key="2">
    <source>
        <dbReference type="SAM" id="Phobius"/>
    </source>
</evidence>
<proteinExistence type="predicted"/>
<reference evidence="3" key="1">
    <citation type="journal article" date="2020" name="Stud. Mycol.">
        <title>101 Dothideomycetes genomes: a test case for predicting lifestyles and emergence of pathogens.</title>
        <authorList>
            <person name="Haridas S."/>
            <person name="Albert R."/>
            <person name="Binder M."/>
            <person name="Bloem J."/>
            <person name="Labutti K."/>
            <person name="Salamov A."/>
            <person name="Andreopoulos B."/>
            <person name="Baker S."/>
            <person name="Barry K."/>
            <person name="Bills G."/>
            <person name="Bluhm B."/>
            <person name="Cannon C."/>
            <person name="Castanera R."/>
            <person name="Culley D."/>
            <person name="Daum C."/>
            <person name="Ezra D."/>
            <person name="Gonzalez J."/>
            <person name="Henrissat B."/>
            <person name="Kuo A."/>
            <person name="Liang C."/>
            <person name="Lipzen A."/>
            <person name="Lutzoni F."/>
            <person name="Magnuson J."/>
            <person name="Mondo S."/>
            <person name="Nolan M."/>
            <person name="Ohm R."/>
            <person name="Pangilinan J."/>
            <person name="Park H.-J."/>
            <person name="Ramirez L."/>
            <person name="Alfaro M."/>
            <person name="Sun H."/>
            <person name="Tritt A."/>
            <person name="Yoshinaga Y."/>
            <person name="Zwiers L.-H."/>
            <person name="Turgeon B."/>
            <person name="Goodwin S."/>
            <person name="Spatafora J."/>
            <person name="Crous P."/>
            <person name="Grigoriev I."/>
        </authorList>
    </citation>
    <scope>NUCLEOTIDE SEQUENCE</scope>
    <source>
        <strain evidence="3">CBS 207.26</strain>
    </source>
</reference>
<dbReference type="EMBL" id="ML994634">
    <property type="protein sequence ID" value="KAF2185200.1"/>
    <property type="molecule type" value="Genomic_DNA"/>
</dbReference>
<accession>A0A6A6E4V1</accession>
<keyword evidence="2" id="KW-0472">Membrane</keyword>
<protein>
    <submittedName>
        <fullName evidence="3">Uncharacterized protein</fullName>
    </submittedName>
</protein>
<feature type="compositionally biased region" description="Basic and acidic residues" evidence="1">
    <location>
        <begin position="21"/>
        <end position="36"/>
    </location>
</feature>
<dbReference type="PANTHER" id="PTHR35394:SF5">
    <property type="entry name" value="DUF3176 DOMAIN-CONTAINING PROTEIN"/>
    <property type="match status" value="1"/>
</dbReference>
<feature type="transmembrane region" description="Helical" evidence="2">
    <location>
        <begin position="125"/>
        <end position="146"/>
    </location>
</feature>
<dbReference type="OrthoDB" id="5376804at2759"/>
<feature type="transmembrane region" description="Helical" evidence="2">
    <location>
        <begin position="559"/>
        <end position="583"/>
    </location>
</feature>
<organism evidence="3 4">
    <name type="scientific">Zopfia rhizophila CBS 207.26</name>
    <dbReference type="NCBI Taxonomy" id="1314779"/>
    <lineage>
        <taxon>Eukaryota</taxon>
        <taxon>Fungi</taxon>
        <taxon>Dikarya</taxon>
        <taxon>Ascomycota</taxon>
        <taxon>Pezizomycotina</taxon>
        <taxon>Dothideomycetes</taxon>
        <taxon>Dothideomycetes incertae sedis</taxon>
        <taxon>Zopfiaceae</taxon>
        <taxon>Zopfia</taxon>
    </lineage>
</organism>
<dbReference type="InterPro" id="IPR021514">
    <property type="entry name" value="DUF3176"/>
</dbReference>
<name>A0A6A6E4V1_9PEZI</name>
<evidence type="ECO:0000313" key="4">
    <source>
        <dbReference type="Proteomes" id="UP000800200"/>
    </source>
</evidence>
<evidence type="ECO:0000313" key="3">
    <source>
        <dbReference type="EMBL" id="KAF2185200.1"/>
    </source>
</evidence>
<dbReference type="AlphaFoldDB" id="A0A6A6E4V1"/>